<evidence type="ECO:0000313" key="9">
    <source>
        <dbReference type="EMBL" id="CAH2016555.1"/>
    </source>
</evidence>
<dbReference type="AlphaFoldDB" id="A0A9P0QBG3"/>
<keyword evidence="5" id="KW-0862">Zinc</keyword>
<dbReference type="InterPro" id="IPR032466">
    <property type="entry name" value="Metal_Hydrolase"/>
</dbReference>
<dbReference type="SUPFAM" id="SSF51556">
    <property type="entry name" value="Metallo-dependent hydrolases"/>
    <property type="match status" value="1"/>
</dbReference>
<gene>
    <name evidence="9" type="ORF">ACAOBT_LOCUS35447</name>
</gene>
<protein>
    <recommendedName>
        <fullName evidence="8">Adenosine deaminase domain-containing protein</fullName>
    </recommendedName>
</protein>
<evidence type="ECO:0000256" key="5">
    <source>
        <dbReference type="ARBA" id="ARBA00022833"/>
    </source>
</evidence>
<evidence type="ECO:0000256" key="7">
    <source>
        <dbReference type="ARBA" id="ARBA00048787"/>
    </source>
</evidence>
<comment type="caution">
    <text evidence="9">The sequence shown here is derived from an EMBL/GenBank/DDBJ whole genome shotgun (WGS) entry which is preliminary data.</text>
</comment>
<comment type="similarity">
    <text evidence="2">Belongs to the metallo-dependent hydrolases superfamily. Adenosine and AMP deaminases family.</text>
</comment>
<dbReference type="InterPro" id="IPR006330">
    <property type="entry name" value="Ado/ade_deaminase"/>
</dbReference>
<dbReference type="Proteomes" id="UP001152888">
    <property type="component" value="Unassembled WGS sequence"/>
</dbReference>
<keyword evidence="10" id="KW-1185">Reference proteome</keyword>
<sequence>MGDLHVICHEIPKLELHAHLNGSLTETCLKKLKCLDSSIKGYQRMTEVLNKSQRSLSECFEVFKIAHNATNNVEAVFAATQSVISDFHMDHVVYLELRTTPRAGQDMSKEDYIAAVVTAILANPLEIIVKLILSIDRRNSIEQSLDSLNVILKMKLKYPDVIVGIDFSGNPAEGEFNEDLFKKAREGGLKTSIHCGEIRNDEEIEKILKFGPDRLGHATFLHPEYEGNPNNWKLYLEKKIPVECCLTSNVICGTTKSYPEHHIREWIRNSLPHCICTDDKGVFGTSLTKEYTLVAEHHGLKPKDLWQTTCNSVDYIFASDDIKTRLKVKLMNWYNKHERQLCRF</sequence>
<evidence type="ECO:0000256" key="1">
    <source>
        <dbReference type="ARBA" id="ARBA00001947"/>
    </source>
</evidence>
<keyword evidence="4" id="KW-0378">Hydrolase</keyword>
<dbReference type="GO" id="GO:0046103">
    <property type="term" value="P:inosine biosynthetic process"/>
    <property type="evidence" value="ECO:0007669"/>
    <property type="project" value="TreeGrafter"/>
</dbReference>
<dbReference type="EMBL" id="CAKOFQ010008941">
    <property type="protein sequence ID" value="CAH2016555.1"/>
    <property type="molecule type" value="Genomic_DNA"/>
</dbReference>
<proteinExistence type="inferred from homology"/>
<reference evidence="9" key="1">
    <citation type="submission" date="2022-03" db="EMBL/GenBank/DDBJ databases">
        <authorList>
            <person name="Sayadi A."/>
        </authorList>
    </citation>
    <scope>NUCLEOTIDE SEQUENCE</scope>
</reference>
<dbReference type="PANTHER" id="PTHR11409:SF42">
    <property type="entry name" value="ADENOSINE DEAMINASE-LIKE PROTEIN"/>
    <property type="match status" value="1"/>
</dbReference>
<name>A0A9P0QBG3_ACAOB</name>
<accession>A0A9P0QBG3</accession>
<evidence type="ECO:0000256" key="2">
    <source>
        <dbReference type="ARBA" id="ARBA00006676"/>
    </source>
</evidence>
<evidence type="ECO:0000313" key="10">
    <source>
        <dbReference type="Proteomes" id="UP001152888"/>
    </source>
</evidence>
<dbReference type="InterPro" id="IPR001365">
    <property type="entry name" value="A_deaminase_dom"/>
</dbReference>
<dbReference type="OrthoDB" id="272271at2759"/>
<keyword evidence="6" id="KW-0546">Nucleotide metabolism</keyword>
<evidence type="ECO:0000259" key="8">
    <source>
        <dbReference type="Pfam" id="PF00962"/>
    </source>
</evidence>
<comment type="cofactor">
    <cofactor evidence="1">
        <name>Zn(2+)</name>
        <dbReference type="ChEBI" id="CHEBI:29105"/>
    </cofactor>
</comment>
<keyword evidence="3" id="KW-0479">Metal-binding</keyword>
<comment type="catalytic activity">
    <reaction evidence="7">
        <text>N(6)-methyl-AMP + H2O + H(+) = IMP + methylamine</text>
        <dbReference type="Rhea" id="RHEA:16001"/>
        <dbReference type="ChEBI" id="CHEBI:15377"/>
        <dbReference type="ChEBI" id="CHEBI:15378"/>
        <dbReference type="ChEBI" id="CHEBI:58053"/>
        <dbReference type="ChEBI" id="CHEBI:59338"/>
        <dbReference type="ChEBI" id="CHEBI:144842"/>
    </reaction>
    <physiologicalReaction direction="left-to-right" evidence="7">
        <dbReference type="Rhea" id="RHEA:16002"/>
    </physiologicalReaction>
</comment>
<dbReference type="GO" id="GO:0006154">
    <property type="term" value="P:adenosine catabolic process"/>
    <property type="evidence" value="ECO:0007669"/>
    <property type="project" value="TreeGrafter"/>
</dbReference>
<evidence type="ECO:0000256" key="4">
    <source>
        <dbReference type="ARBA" id="ARBA00022801"/>
    </source>
</evidence>
<feature type="domain" description="Adenosine deaminase" evidence="8">
    <location>
        <begin position="12"/>
        <end position="331"/>
    </location>
</feature>
<dbReference type="GO" id="GO:0004000">
    <property type="term" value="F:adenosine deaminase activity"/>
    <property type="evidence" value="ECO:0007669"/>
    <property type="project" value="TreeGrafter"/>
</dbReference>
<dbReference type="GO" id="GO:0046872">
    <property type="term" value="F:metal ion binding"/>
    <property type="evidence" value="ECO:0007669"/>
    <property type="project" value="UniProtKB-KW"/>
</dbReference>
<dbReference type="GO" id="GO:0009117">
    <property type="term" value="P:nucleotide metabolic process"/>
    <property type="evidence" value="ECO:0007669"/>
    <property type="project" value="UniProtKB-KW"/>
</dbReference>
<evidence type="ECO:0000256" key="3">
    <source>
        <dbReference type="ARBA" id="ARBA00022723"/>
    </source>
</evidence>
<dbReference type="Pfam" id="PF00962">
    <property type="entry name" value="A_deaminase"/>
    <property type="match status" value="1"/>
</dbReference>
<evidence type="ECO:0000256" key="6">
    <source>
        <dbReference type="ARBA" id="ARBA00023080"/>
    </source>
</evidence>
<organism evidence="9 10">
    <name type="scientific">Acanthoscelides obtectus</name>
    <name type="common">Bean weevil</name>
    <name type="synonym">Bruchus obtectus</name>
    <dbReference type="NCBI Taxonomy" id="200917"/>
    <lineage>
        <taxon>Eukaryota</taxon>
        <taxon>Metazoa</taxon>
        <taxon>Ecdysozoa</taxon>
        <taxon>Arthropoda</taxon>
        <taxon>Hexapoda</taxon>
        <taxon>Insecta</taxon>
        <taxon>Pterygota</taxon>
        <taxon>Neoptera</taxon>
        <taxon>Endopterygota</taxon>
        <taxon>Coleoptera</taxon>
        <taxon>Polyphaga</taxon>
        <taxon>Cucujiformia</taxon>
        <taxon>Chrysomeloidea</taxon>
        <taxon>Chrysomelidae</taxon>
        <taxon>Bruchinae</taxon>
        <taxon>Bruchini</taxon>
        <taxon>Acanthoscelides</taxon>
    </lineage>
</organism>
<dbReference type="Gene3D" id="3.20.20.140">
    <property type="entry name" value="Metal-dependent hydrolases"/>
    <property type="match status" value="1"/>
</dbReference>
<dbReference type="PANTHER" id="PTHR11409">
    <property type="entry name" value="ADENOSINE DEAMINASE"/>
    <property type="match status" value="1"/>
</dbReference>
<dbReference type="CDD" id="cd00443">
    <property type="entry name" value="ADA_AMPD"/>
    <property type="match status" value="1"/>
</dbReference>